<dbReference type="NCBIfam" id="NF011675">
    <property type="entry name" value="PRK15094.1"/>
    <property type="match status" value="1"/>
</dbReference>
<dbReference type="Gene3D" id="3.30.465.10">
    <property type="match status" value="1"/>
</dbReference>
<dbReference type="Gene3D" id="3.10.580.10">
    <property type="entry name" value="CBS-domain"/>
    <property type="match status" value="1"/>
</dbReference>
<comment type="function">
    <text evidence="7">Plays a role in the transport of magnesium and cobalt ions.</text>
</comment>
<evidence type="ECO:0000256" key="2">
    <source>
        <dbReference type="ARBA" id="ARBA00022448"/>
    </source>
</evidence>
<dbReference type="Proteomes" id="UP000243073">
    <property type="component" value="Unassembled WGS sequence"/>
</dbReference>
<evidence type="ECO:0000313" key="11">
    <source>
        <dbReference type="EMBL" id="OIN07057.1"/>
    </source>
</evidence>
<dbReference type="InterPro" id="IPR016169">
    <property type="entry name" value="FAD-bd_PCMH_sub2"/>
</dbReference>
<dbReference type="Pfam" id="PF00571">
    <property type="entry name" value="CBS"/>
    <property type="match status" value="2"/>
</dbReference>
<keyword evidence="2" id="KW-0813">Transport</keyword>
<protein>
    <recommendedName>
        <fullName evidence="8">Magnesium and cobalt efflux protein CorC</fullName>
    </recommendedName>
</protein>
<dbReference type="InterPro" id="IPR046342">
    <property type="entry name" value="CBS_dom_sf"/>
</dbReference>
<dbReference type="RefSeq" id="WP_071473526.1">
    <property type="nucleotide sequence ID" value="NZ_MDKE01000041.1"/>
</dbReference>
<dbReference type="GO" id="GO:0005886">
    <property type="term" value="C:plasma membrane"/>
    <property type="evidence" value="ECO:0007669"/>
    <property type="project" value="TreeGrafter"/>
</dbReference>
<organism evidence="11 12">
    <name type="scientific">Oceanisphaera psychrotolerans</name>
    <dbReference type="NCBI Taxonomy" id="1414654"/>
    <lineage>
        <taxon>Bacteria</taxon>
        <taxon>Pseudomonadati</taxon>
        <taxon>Pseudomonadota</taxon>
        <taxon>Gammaproteobacteria</taxon>
        <taxon>Aeromonadales</taxon>
        <taxon>Aeromonadaceae</taxon>
        <taxon>Oceanisphaera</taxon>
    </lineage>
</organism>
<name>A0A1J4QE98_9GAMM</name>
<dbReference type="InterPro" id="IPR005170">
    <property type="entry name" value="Transptr-assoc_dom"/>
</dbReference>
<comment type="similarity">
    <text evidence="1">Belongs to the UPF0053 family.</text>
</comment>
<dbReference type="PANTHER" id="PTHR22777">
    <property type="entry name" value="HEMOLYSIN-RELATED"/>
    <property type="match status" value="1"/>
</dbReference>
<feature type="domain" description="CBS" evidence="10">
    <location>
        <begin position="138"/>
        <end position="195"/>
    </location>
</feature>
<dbReference type="CDD" id="cd04590">
    <property type="entry name" value="CBS_pair_CorC_HlyC_assoc"/>
    <property type="match status" value="1"/>
</dbReference>
<gene>
    <name evidence="11" type="ORF">BFR47_16970</name>
</gene>
<keyword evidence="3" id="KW-0677">Repeat</keyword>
<proteinExistence type="inferred from homology"/>
<keyword evidence="4" id="KW-0460">Magnesium</keyword>
<evidence type="ECO:0000256" key="8">
    <source>
        <dbReference type="ARBA" id="ARBA00040729"/>
    </source>
</evidence>
<accession>A0A1J4QE98</accession>
<evidence type="ECO:0000313" key="12">
    <source>
        <dbReference type="Proteomes" id="UP000243073"/>
    </source>
</evidence>
<dbReference type="InterPro" id="IPR054115">
    <property type="entry name" value="CorC_N"/>
</dbReference>
<dbReference type="PANTHER" id="PTHR22777:SF27">
    <property type="entry name" value="MAGNESIUM AND COBALT EFFLUX PROTEIN CORC"/>
    <property type="match status" value="1"/>
</dbReference>
<evidence type="ECO:0000256" key="9">
    <source>
        <dbReference type="PROSITE-ProRule" id="PRU00703"/>
    </source>
</evidence>
<reference evidence="11 12" key="1">
    <citation type="submission" date="2016-07" db="EMBL/GenBank/DDBJ databases">
        <title>Draft Genome Sequence of Oceanisphaera psychrotolerans, isolated from coastal sediment samples.</title>
        <authorList>
            <person name="Zhuo S."/>
            <person name="Ruan Z."/>
        </authorList>
    </citation>
    <scope>NUCLEOTIDE SEQUENCE [LARGE SCALE GENOMIC DNA]</scope>
    <source>
        <strain evidence="11 12">LAM-WHM-ZC</strain>
    </source>
</reference>
<keyword evidence="12" id="KW-1185">Reference proteome</keyword>
<dbReference type="InterPro" id="IPR044751">
    <property type="entry name" value="Ion_transp-like_CBS"/>
</dbReference>
<feature type="domain" description="CBS" evidence="10">
    <location>
        <begin position="72"/>
        <end position="131"/>
    </location>
</feature>
<dbReference type="SUPFAM" id="SSF54631">
    <property type="entry name" value="CBS-domain pair"/>
    <property type="match status" value="1"/>
</dbReference>
<dbReference type="Pfam" id="PF21917">
    <property type="entry name" value="NMB0537_N"/>
    <property type="match status" value="1"/>
</dbReference>
<dbReference type="AlphaFoldDB" id="A0A1J4QE98"/>
<dbReference type="Pfam" id="PF03471">
    <property type="entry name" value="CorC_HlyC"/>
    <property type="match status" value="1"/>
</dbReference>
<dbReference type="InterPro" id="IPR000644">
    <property type="entry name" value="CBS_dom"/>
</dbReference>
<evidence type="ECO:0000256" key="3">
    <source>
        <dbReference type="ARBA" id="ARBA00022737"/>
    </source>
</evidence>
<dbReference type="SUPFAM" id="SSF56176">
    <property type="entry name" value="FAD-binding/transporter-associated domain-like"/>
    <property type="match status" value="1"/>
</dbReference>
<evidence type="ECO:0000256" key="4">
    <source>
        <dbReference type="ARBA" id="ARBA00022842"/>
    </source>
</evidence>
<dbReference type="InterPro" id="IPR036318">
    <property type="entry name" value="FAD-bd_PCMH-like_sf"/>
</dbReference>
<evidence type="ECO:0000256" key="1">
    <source>
        <dbReference type="ARBA" id="ARBA00006337"/>
    </source>
</evidence>
<comment type="caution">
    <text evidence="11">The sequence shown here is derived from an EMBL/GenBank/DDBJ whole genome shotgun (WGS) entry which is preliminary data.</text>
</comment>
<evidence type="ECO:0000256" key="7">
    <source>
        <dbReference type="ARBA" id="ARBA00037273"/>
    </source>
</evidence>
<dbReference type="EMBL" id="MDKE01000041">
    <property type="protein sequence ID" value="OIN07057.1"/>
    <property type="molecule type" value="Genomic_DNA"/>
</dbReference>
<dbReference type="STRING" id="1414654.BFR47_16970"/>
<dbReference type="FunFam" id="3.10.580.10:FF:000002">
    <property type="entry name" value="Magnesium/cobalt efflux protein CorC"/>
    <property type="match status" value="1"/>
</dbReference>
<dbReference type="SMART" id="SM01091">
    <property type="entry name" value="CorC_HlyC"/>
    <property type="match status" value="1"/>
</dbReference>
<dbReference type="PROSITE" id="PS51371">
    <property type="entry name" value="CBS"/>
    <property type="match status" value="2"/>
</dbReference>
<dbReference type="GO" id="GO:0050660">
    <property type="term" value="F:flavin adenine dinucleotide binding"/>
    <property type="evidence" value="ECO:0007669"/>
    <property type="project" value="InterPro"/>
</dbReference>
<evidence type="ECO:0000256" key="6">
    <source>
        <dbReference type="ARBA" id="ARBA00023285"/>
    </source>
</evidence>
<dbReference type="OrthoDB" id="9797674at2"/>
<keyword evidence="5 9" id="KW-0129">CBS domain</keyword>
<evidence type="ECO:0000256" key="5">
    <source>
        <dbReference type="ARBA" id="ARBA00023122"/>
    </source>
</evidence>
<keyword evidence="6" id="KW-0170">Cobalt</keyword>
<sequence length="293" mass="33106">MSDDNSNSENGSSTKKNWFEKLGQLFQGEPKNREELVEVIMDASQRELIDQDTKDMIEGVLEVSELRVRDIMIPRSQMVTVEKSQPVSAFLPMIIESTHSRFPVVNEDKDHIEGILLAKDLLSYGFGLTDEAFSIDKVLRPAVVVPESKRLDKLLKEFRQQRYHMAIVVDEFGGVSGLVTIEDILELIVGDIEDEYDAEESAEIRQISTRVYAVAALTDIEDFNEFFHTDFSDEEADTVGGMVMHAFGHLPAKGEQLDINGFVFKVAHADRRRLLQLQVKIPNNQETSTSEAI</sequence>
<dbReference type="SMART" id="SM00116">
    <property type="entry name" value="CBS"/>
    <property type="match status" value="2"/>
</dbReference>
<evidence type="ECO:0000259" key="10">
    <source>
        <dbReference type="PROSITE" id="PS51371"/>
    </source>
</evidence>